<dbReference type="SUPFAM" id="SSF54403">
    <property type="entry name" value="Cystatin/monellin"/>
    <property type="match status" value="1"/>
</dbReference>
<evidence type="ECO:0000256" key="3">
    <source>
        <dbReference type="SAM" id="SignalP"/>
    </source>
</evidence>
<dbReference type="OrthoDB" id="1908104at2759"/>
<protein>
    <submittedName>
        <fullName evidence="5">Cystatin 11</fullName>
    </submittedName>
</protein>
<dbReference type="PANTHER" id="PTHR47886">
    <property type="entry name" value="CYSTATIN-11"/>
    <property type="match status" value="1"/>
</dbReference>
<dbReference type="InterPro" id="IPR000010">
    <property type="entry name" value="Cystatin_dom"/>
</dbReference>
<reference evidence="5" key="2">
    <citation type="submission" date="2025-09" db="UniProtKB">
        <authorList>
            <consortium name="Ensembl"/>
        </authorList>
    </citation>
    <scope>IDENTIFICATION</scope>
</reference>
<dbReference type="SMART" id="SM00043">
    <property type="entry name" value="CY"/>
    <property type="match status" value="1"/>
</dbReference>
<evidence type="ECO:0000256" key="2">
    <source>
        <dbReference type="ARBA" id="ARBA00023157"/>
    </source>
</evidence>
<dbReference type="Proteomes" id="UP000694564">
    <property type="component" value="Chromosome 2"/>
</dbReference>
<proteinExistence type="inferred from homology"/>
<feature type="domain" description="Cystatin" evidence="4">
    <location>
        <begin position="32"/>
        <end position="138"/>
    </location>
</feature>
<evidence type="ECO:0000313" key="6">
    <source>
        <dbReference type="Proteomes" id="UP000694564"/>
    </source>
</evidence>
<comment type="similarity">
    <text evidence="1">Belongs to the cystatin family.</text>
</comment>
<keyword evidence="2" id="KW-1015">Disulfide bond</keyword>
<reference evidence="5" key="1">
    <citation type="submission" date="2025-08" db="UniProtKB">
        <authorList>
            <consortium name="Ensembl"/>
        </authorList>
    </citation>
    <scope>IDENTIFICATION</scope>
</reference>
<dbReference type="GO" id="GO:0061827">
    <property type="term" value="C:sperm head"/>
    <property type="evidence" value="ECO:0007669"/>
    <property type="project" value="Ensembl"/>
</dbReference>
<dbReference type="GO" id="GO:0050829">
    <property type="term" value="P:defense response to Gram-negative bacterium"/>
    <property type="evidence" value="ECO:0007669"/>
    <property type="project" value="Ensembl"/>
</dbReference>
<dbReference type="InterPro" id="IPR046350">
    <property type="entry name" value="Cystatin_sf"/>
</dbReference>
<dbReference type="Ensembl" id="ENSSVLT00005000187.1">
    <property type="protein sequence ID" value="ENSSVLP00005000154.1"/>
    <property type="gene ID" value="ENSSVLG00005000162.1"/>
</dbReference>
<feature type="chain" id="PRO_5034086082" evidence="3">
    <location>
        <begin position="24"/>
        <end position="140"/>
    </location>
</feature>
<accession>A0A8D2CJF7</accession>
<dbReference type="PANTHER" id="PTHR47886:SF1">
    <property type="entry name" value="CYSTATIN-11"/>
    <property type="match status" value="1"/>
</dbReference>
<gene>
    <name evidence="5" type="primary">CST11</name>
</gene>
<dbReference type="GO" id="GO:0005737">
    <property type="term" value="C:cytoplasm"/>
    <property type="evidence" value="ECO:0007669"/>
    <property type="project" value="Ensembl"/>
</dbReference>
<evidence type="ECO:0000256" key="1">
    <source>
        <dbReference type="ARBA" id="ARBA00009403"/>
    </source>
</evidence>
<dbReference type="AlphaFoldDB" id="A0A8D2CJF7"/>
<dbReference type="GO" id="GO:0036126">
    <property type="term" value="C:sperm flagellum"/>
    <property type="evidence" value="ECO:0007669"/>
    <property type="project" value="Ensembl"/>
</dbReference>
<evidence type="ECO:0000313" key="5">
    <source>
        <dbReference type="Ensembl" id="ENSSVLP00005000154.1"/>
    </source>
</evidence>
<dbReference type="GO" id="GO:0031640">
    <property type="term" value="P:killing of cells of another organism"/>
    <property type="evidence" value="ECO:0007669"/>
    <property type="project" value="Ensembl"/>
</dbReference>
<evidence type="ECO:0000259" key="4">
    <source>
        <dbReference type="SMART" id="SM00043"/>
    </source>
</evidence>
<organism evidence="5 6">
    <name type="scientific">Sciurus vulgaris</name>
    <name type="common">Eurasian red squirrel</name>
    <dbReference type="NCBI Taxonomy" id="55149"/>
    <lineage>
        <taxon>Eukaryota</taxon>
        <taxon>Metazoa</taxon>
        <taxon>Chordata</taxon>
        <taxon>Craniata</taxon>
        <taxon>Vertebrata</taxon>
        <taxon>Euteleostomi</taxon>
        <taxon>Mammalia</taxon>
        <taxon>Eutheria</taxon>
        <taxon>Euarchontoglires</taxon>
        <taxon>Glires</taxon>
        <taxon>Rodentia</taxon>
        <taxon>Sciuromorpha</taxon>
        <taxon>Sciuridae</taxon>
        <taxon>Sciurinae</taxon>
        <taxon>Sciurini</taxon>
        <taxon>Sciurus</taxon>
    </lineage>
</organism>
<name>A0A8D2CJF7_SCIVU</name>
<sequence>TMARLWQSLKLLLAILVALVAFSYQVKKSFVSIHEVSAVEHYVKDTLQYLTNEYNKESDDKYNFRILRILKIQKQVTDHMELHVNVEMQRTVCQKAEKAESGDCGIQQGELYKKIQCYFSVFVIPWTETYKLLRKNCSNS</sequence>
<dbReference type="FunFam" id="3.10.450.10:FF:000004">
    <property type="entry name" value="Cystatin C"/>
    <property type="match status" value="1"/>
</dbReference>
<keyword evidence="6" id="KW-1185">Reference proteome</keyword>
<feature type="signal peptide" evidence="3">
    <location>
        <begin position="1"/>
        <end position="23"/>
    </location>
</feature>
<dbReference type="InterPro" id="IPR042930">
    <property type="entry name" value="CST11"/>
</dbReference>
<dbReference type="GO" id="GO:0005634">
    <property type="term" value="C:nucleus"/>
    <property type="evidence" value="ECO:0007669"/>
    <property type="project" value="Ensembl"/>
</dbReference>
<dbReference type="Gene3D" id="3.10.450.10">
    <property type="match status" value="1"/>
</dbReference>
<keyword evidence="3" id="KW-0732">Signal</keyword>
<dbReference type="GO" id="GO:0004869">
    <property type="term" value="F:cysteine-type endopeptidase inhibitor activity"/>
    <property type="evidence" value="ECO:0007669"/>
    <property type="project" value="InterPro"/>
</dbReference>
<dbReference type="CDD" id="cd00042">
    <property type="entry name" value="CY"/>
    <property type="match status" value="1"/>
</dbReference>
<dbReference type="Pfam" id="PF00031">
    <property type="entry name" value="Cystatin"/>
    <property type="match status" value="1"/>
</dbReference>
<dbReference type="GeneTree" id="ENSGT00910000144356"/>